<evidence type="ECO:0000313" key="5">
    <source>
        <dbReference type="Proteomes" id="UP001321861"/>
    </source>
</evidence>
<name>A0AAU9DAT0_9LACO</name>
<feature type="domain" description="WxL Interacting Protein peptidoglycan binding" evidence="2">
    <location>
        <begin position="47"/>
        <end position="164"/>
    </location>
</feature>
<keyword evidence="1" id="KW-1133">Transmembrane helix</keyword>
<reference evidence="4 5" key="1">
    <citation type="journal article" date="2023" name="Microbiol. Spectr.">
        <title>Symbiosis of Carpenter Bees with Uncharacterized Lactic Acid Bacteria Showing NAD Auxotrophy.</title>
        <authorList>
            <person name="Kawasaki S."/>
            <person name="Ozawa K."/>
            <person name="Mori T."/>
            <person name="Yamamoto A."/>
            <person name="Ito M."/>
            <person name="Ohkuma M."/>
            <person name="Sakamoto M."/>
            <person name="Matsutani M."/>
        </authorList>
    </citation>
    <scope>NUCLEOTIDE SEQUENCE [LARGE SCALE GENOMIC DNA]</scope>
    <source>
        <strain evidence="4 5">XA3</strain>
    </source>
</reference>
<dbReference type="Proteomes" id="UP001321861">
    <property type="component" value="Chromosome"/>
</dbReference>
<evidence type="ECO:0000259" key="2">
    <source>
        <dbReference type="Pfam" id="PF06030"/>
    </source>
</evidence>
<evidence type="ECO:0000313" key="4">
    <source>
        <dbReference type="EMBL" id="BDR59576.1"/>
    </source>
</evidence>
<feature type="transmembrane region" description="Helical" evidence="1">
    <location>
        <begin position="342"/>
        <end position="363"/>
    </location>
</feature>
<dbReference type="InterPro" id="IPR010317">
    <property type="entry name" value="WxLIP_PGBD"/>
</dbReference>
<organism evidence="4 5">
    <name type="scientific">Xylocopilactobacillus apicola</name>
    <dbReference type="NCBI Taxonomy" id="2932184"/>
    <lineage>
        <taxon>Bacteria</taxon>
        <taxon>Bacillati</taxon>
        <taxon>Bacillota</taxon>
        <taxon>Bacilli</taxon>
        <taxon>Lactobacillales</taxon>
        <taxon>Lactobacillaceae</taxon>
        <taxon>Xylocopilactobacillus</taxon>
    </lineage>
</organism>
<proteinExistence type="predicted"/>
<gene>
    <name evidence="4" type="ORF">XA3_20170</name>
</gene>
<dbReference type="InterPro" id="IPR021759">
    <property type="entry name" value="WxLIP_HBD"/>
</dbReference>
<dbReference type="AlphaFoldDB" id="A0AAU9DAT0"/>
<accession>A0AAU9DAT0</accession>
<evidence type="ECO:0008006" key="6">
    <source>
        <dbReference type="Google" id="ProtNLM"/>
    </source>
</evidence>
<sequence length="378" mass="42492">MNYKKKQGILAVFLVLLFMFQLFPVKKAQADVETDPKKFASIAVPFFTAKLVPPANQAEGTNINYFDIRVEPGKSQVLQLYLSSTAKKKQKITITPTNGVTSGGNIIASGEGIPADPSNKNPFTSFGIKKAVINLNPGEIKIVTINYTMPKQQFDGLMIGGLFVHTTLNSESDAGKTKDQKSALRFENNYSLGIQVLMSETDKLVLADMKVKTIIPQSYQTAPAIGVKLQNPKMQYMDGLSIDATVTRLAKTSDQHNKKVNGYKFAPTSNFTYMIPWRPSEKMEPGKYRLDLKAKAKQDHLPLTAEQKKQQEWNISKEFTITKSQADDINRKNPNYKPDYTWLYILIGILAVLLVIFLFWLVFTLGRKRTNKNIQPKK</sequence>
<dbReference type="KEGG" id="xap:XA3_20170"/>
<protein>
    <recommendedName>
        <fullName evidence="6">DUF3324 domain-containing protein</fullName>
    </recommendedName>
</protein>
<dbReference type="RefSeq" id="WP_317635365.1">
    <property type="nucleotide sequence ID" value="NZ_AP026802.1"/>
</dbReference>
<keyword evidence="1" id="KW-0472">Membrane</keyword>
<evidence type="ECO:0000256" key="1">
    <source>
        <dbReference type="SAM" id="Phobius"/>
    </source>
</evidence>
<feature type="domain" description="WxL Interacting Protein host binding" evidence="3">
    <location>
        <begin position="185"/>
        <end position="331"/>
    </location>
</feature>
<dbReference type="Pfam" id="PF11797">
    <property type="entry name" value="WxLIP_HBD"/>
    <property type="match status" value="1"/>
</dbReference>
<dbReference type="Pfam" id="PF06030">
    <property type="entry name" value="WxLIP_PGBD"/>
    <property type="match status" value="1"/>
</dbReference>
<evidence type="ECO:0000259" key="3">
    <source>
        <dbReference type="Pfam" id="PF11797"/>
    </source>
</evidence>
<keyword evidence="1" id="KW-0812">Transmembrane</keyword>
<dbReference type="EMBL" id="AP026802">
    <property type="protein sequence ID" value="BDR59576.1"/>
    <property type="molecule type" value="Genomic_DNA"/>
</dbReference>
<keyword evidence="5" id="KW-1185">Reference proteome</keyword>